<proteinExistence type="predicted"/>
<dbReference type="KEGG" id="clus:A9F13_07g02706"/>
<name>A0AA91T2A1_CLALS</name>
<sequence length="124" mass="14104">MSDRVARLSALRRSRKSEKIIVNEGGPDERDSSTTGEKLNENESSTKRETITPSEATTLQEEATEEQNDQDTQHESKYDSAEATLSYNSDLKQDISLLLNKSQRATDNALKRIIQERFQEDNQI</sequence>
<evidence type="ECO:0000256" key="1">
    <source>
        <dbReference type="SAM" id="MobiDB-lite"/>
    </source>
</evidence>
<evidence type="ECO:0000313" key="2">
    <source>
        <dbReference type="EMBL" id="OVF08792.1"/>
    </source>
</evidence>
<protein>
    <submittedName>
        <fullName evidence="2">Uncharacterized protein</fullName>
    </submittedName>
</protein>
<evidence type="ECO:0000313" key="3">
    <source>
        <dbReference type="Proteomes" id="UP000195602"/>
    </source>
</evidence>
<comment type="caution">
    <text evidence="2">The sequence shown here is derived from an EMBL/GenBank/DDBJ whole genome shotgun (WGS) entry which is preliminary data.</text>
</comment>
<accession>A0AA91T2A1</accession>
<organism evidence="2 3">
    <name type="scientific">Clavispora lusitaniae</name>
    <name type="common">Candida lusitaniae</name>
    <dbReference type="NCBI Taxonomy" id="36911"/>
    <lineage>
        <taxon>Eukaryota</taxon>
        <taxon>Fungi</taxon>
        <taxon>Dikarya</taxon>
        <taxon>Ascomycota</taxon>
        <taxon>Saccharomycotina</taxon>
        <taxon>Pichiomycetes</taxon>
        <taxon>Metschnikowiaceae</taxon>
        <taxon>Clavispora</taxon>
    </lineage>
</organism>
<feature type="compositionally biased region" description="Basic and acidic residues" evidence="1">
    <location>
        <begin position="71"/>
        <end position="80"/>
    </location>
</feature>
<feature type="compositionally biased region" description="Basic and acidic residues" evidence="1">
    <location>
        <begin position="17"/>
        <end position="50"/>
    </location>
</feature>
<feature type="region of interest" description="Disordered" evidence="1">
    <location>
        <begin position="15"/>
        <end position="80"/>
    </location>
</feature>
<reference evidence="2 3" key="1">
    <citation type="submission" date="2017-04" db="EMBL/GenBank/DDBJ databases">
        <title>Draft genome of the yeast Clavispora lusitaniae type strain CBS 6936.</title>
        <authorList>
            <person name="Durrens P."/>
            <person name="Klopp C."/>
            <person name="Biteau N."/>
            <person name="Fitton-Ouhabi V."/>
            <person name="Dementhon K."/>
            <person name="Accoceberry I."/>
            <person name="Sherman D.J."/>
            <person name="Noel T."/>
        </authorList>
    </citation>
    <scope>NUCLEOTIDE SEQUENCE [LARGE SCALE GENOMIC DNA]</scope>
    <source>
        <strain evidence="2 3">CBS 6936</strain>
    </source>
</reference>
<dbReference type="AlphaFoldDB" id="A0AA91T2A1"/>
<dbReference type="EMBL" id="LYUB02000007">
    <property type="protein sequence ID" value="OVF08792.1"/>
    <property type="molecule type" value="Genomic_DNA"/>
</dbReference>
<dbReference type="Proteomes" id="UP000195602">
    <property type="component" value="Unassembled WGS sequence"/>
</dbReference>
<gene>
    <name evidence="2" type="ORF">A9F13_07g02706</name>
</gene>